<accession>A0A6M3KNA7</accession>
<reference evidence="2" key="1">
    <citation type="submission" date="2020-03" db="EMBL/GenBank/DDBJ databases">
        <title>The deep terrestrial virosphere.</title>
        <authorList>
            <person name="Holmfeldt K."/>
            <person name="Nilsson E."/>
            <person name="Simone D."/>
            <person name="Lopez-Fernandez M."/>
            <person name="Wu X."/>
            <person name="de Brujin I."/>
            <person name="Lundin D."/>
            <person name="Andersson A."/>
            <person name="Bertilsson S."/>
            <person name="Dopson M."/>
        </authorList>
    </citation>
    <scope>NUCLEOTIDE SEQUENCE</scope>
    <source>
        <strain evidence="2">MM415A00321</strain>
        <strain evidence="1">MM415B00326</strain>
    </source>
</reference>
<proteinExistence type="predicted"/>
<gene>
    <name evidence="2" type="ORF">MM415A00321_0034</name>
    <name evidence="1" type="ORF">MM415B00326_0020</name>
</gene>
<dbReference type="EMBL" id="MT141561">
    <property type="protein sequence ID" value="QJA66820.1"/>
    <property type="molecule type" value="Genomic_DNA"/>
</dbReference>
<evidence type="ECO:0000313" key="1">
    <source>
        <dbReference type="EMBL" id="QJA66820.1"/>
    </source>
</evidence>
<sequence length="67" mass="7767">MGVSEIEKDKDNLLRRCLDDLVWMIDDITWRFEIDKPGDKGSGGYSPELTRAIALRTELEQYFKNSS</sequence>
<protein>
    <submittedName>
        <fullName evidence="2">Uncharacterized protein</fullName>
    </submittedName>
</protein>
<organism evidence="2">
    <name type="scientific">viral metagenome</name>
    <dbReference type="NCBI Taxonomy" id="1070528"/>
    <lineage>
        <taxon>unclassified sequences</taxon>
        <taxon>metagenomes</taxon>
        <taxon>organismal metagenomes</taxon>
    </lineage>
</organism>
<dbReference type="AlphaFoldDB" id="A0A6M3KNA7"/>
<dbReference type="EMBL" id="MT142502">
    <property type="protein sequence ID" value="QJA83054.1"/>
    <property type="molecule type" value="Genomic_DNA"/>
</dbReference>
<evidence type="ECO:0000313" key="2">
    <source>
        <dbReference type="EMBL" id="QJA83054.1"/>
    </source>
</evidence>
<name>A0A6M3KNA7_9ZZZZ</name>